<gene>
    <name evidence="1" type="ORF">NMQ05_16370</name>
</gene>
<evidence type="ECO:0000313" key="2">
    <source>
        <dbReference type="Proteomes" id="UP001060245"/>
    </source>
</evidence>
<protein>
    <submittedName>
        <fullName evidence="1">Uncharacterized protein</fullName>
    </submittedName>
</protein>
<accession>A0ACD4B4P3</accession>
<dbReference type="EMBL" id="CP101471">
    <property type="protein sequence ID" value="UTT52635.1"/>
    <property type="molecule type" value="Genomic_DNA"/>
</dbReference>
<organism evidence="1 2">
    <name type="scientific">Microbacterium maritypicum</name>
    <name type="common">Microbacterium liquefaciens</name>
    <dbReference type="NCBI Taxonomy" id="33918"/>
    <lineage>
        <taxon>Bacteria</taxon>
        <taxon>Bacillati</taxon>
        <taxon>Actinomycetota</taxon>
        <taxon>Actinomycetes</taxon>
        <taxon>Micrococcales</taxon>
        <taxon>Microbacteriaceae</taxon>
        <taxon>Microbacterium</taxon>
    </lineage>
</organism>
<name>A0ACD4B4P3_MICMQ</name>
<reference evidence="1" key="1">
    <citation type="submission" date="2022-07" db="EMBL/GenBank/DDBJ databases">
        <title>Complete genome of DND4.</title>
        <authorList>
            <person name="Cao G."/>
        </authorList>
    </citation>
    <scope>NUCLEOTIDE SEQUENCE</scope>
    <source>
        <strain evidence="1">DND4</strain>
    </source>
</reference>
<keyword evidence="2" id="KW-1185">Reference proteome</keyword>
<sequence>MRLSTTSRATDWLDQFEIDDREGAITLLDAVRFVPGGEVVTGLRGALERFISHKRNELPVALVPILSDEDIDRDDESAPATVFVNFDPAQPIANNPGSEALIAQLIGELRRSSFASSILEAPLTLNRMKASRVRTLVCVTDYVGSGQQALDYVAAWYRNGTIKSWCSFGWLKIVVIAYAATVHGKRAIDSSRAVDYFDVLEIVPGLTELRHADPSGKAEEVCTLYARRGKVKPALGYKGSAGLFASSFSVPNNLPAILIKRSNRWTPFFDGRSVPVELAEQIGNYRPEADLPGHLEQAGQMRLAARKRDGHLDDRWETFIGMLGLLPRTDEEMSLKLGLDLQTTREMYKSLEGLELVGTDRRVTAAGRRALASHRRKPRRGNPRLTADTSPYYPRYSK</sequence>
<evidence type="ECO:0000313" key="1">
    <source>
        <dbReference type="EMBL" id="UTT52635.1"/>
    </source>
</evidence>
<dbReference type="Proteomes" id="UP001060245">
    <property type="component" value="Chromosome"/>
</dbReference>
<proteinExistence type="predicted"/>